<sequence>MDSPRSGSPNRSTSVELLRVETDLFDLYIKGKPFHPTAEALQLHRDGDNWVPATLQVSALDKTLQTIQIQAFSPVEQKLTDFTDHNYPCFYEHQNYEVVIQAHNPDRPLQFHHENALLRDAVKPIGSGKGLLTGILNFKNEVGYTDFEIREQGRPLLQVRLEVFPSKMDYKTDYENILHDVNEQVYNLAFDFLRRTYTMTGTMQPSQPQTFTEFFSILRGIFDHLVRSVERIQNAPHHRLQQERREVVADKVKRAGRDNHRYLQKRPHLLAHDPVHGILPIGGTRYQPTKLLETKRQINYDTAENRFVRFALCRIQAKLKDMRKRFTGNQNRRRTRSDAVTSDWLSMIDRMQSHLDRLLRLDFLQGVGEMKQMSLTLVLQMAPGYRDVYRDYLLLHKGLSLQGDLFRLSLKDVAQLYEYWCFLKLHSLFKKHFTLLSQDIVRIKHGSLFVMLDNTSKAKSKFLDPKTGEEFTLFYNRAYHDGPTLGQKPDNVLMIHKQSSRREKTKQTYQYVFDAKYRINPAFEGTEYKNVYRTPGPEVDDINTMHRYRDAIVHDTHQDGTYERQMFGAYVLFPYHDEDQFREHHFYQSIRKVNVGALPFLPGSTELVETFLQELIQDSPEKAFERSTQSKGTQSYFQDKLSTKNVLIGSLGDEEQWDVNREHRFYHMPLKNLKKKLDALSNLQWIGVYFSKKFYKAEAGIHWIGRITEWNVVKRSDITERSFKPGNGEELYVRFEIEEWEQLQPPIEPYEKGVRTCLLTTDYLLNRATNLGELRIESPAHLQDWRELRRQGNLTVSLDHSYVDEATEVLRIEVTEPTS</sequence>
<evidence type="ECO:0000313" key="2">
    <source>
        <dbReference type="EMBL" id="MBL0385917.1"/>
    </source>
</evidence>
<accession>A0ABS1J6K7</accession>
<protein>
    <submittedName>
        <fullName evidence="2">Restriction endonuclease-like protein</fullName>
    </submittedName>
</protein>
<gene>
    <name evidence="2" type="ORF">JJB07_04565</name>
</gene>
<keyword evidence="3" id="KW-1185">Reference proteome</keyword>
<comment type="caution">
    <text evidence="2">The sequence shown here is derived from an EMBL/GenBank/DDBJ whole genome shotgun (WGS) entry which is preliminary data.</text>
</comment>
<evidence type="ECO:0000313" key="3">
    <source>
        <dbReference type="Proteomes" id="UP000602284"/>
    </source>
</evidence>
<dbReference type="EMBL" id="JAEQNB010000001">
    <property type="protein sequence ID" value="MBL0385917.1"/>
    <property type="molecule type" value="Genomic_DNA"/>
</dbReference>
<dbReference type="RefSeq" id="WP_201631491.1">
    <property type="nucleotide sequence ID" value="NZ_JAEQNB010000001.1"/>
</dbReference>
<name>A0ABS1J6K7_9BACL</name>
<dbReference type="InterPro" id="IPR018633">
    <property type="entry name" value="DUF2357"/>
</dbReference>
<organism evidence="2 3">
    <name type="scientific">Tumebacillus amylolyticus</name>
    <dbReference type="NCBI Taxonomy" id="2801339"/>
    <lineage>
        <taxon>Bacteria</taxon>
        <taxon>Bacillati</taxon>
        <taxon>Bacillota</taxon>
        <taxon>Bacilli</taxon>
        <taxon>Bacillales</taxon>
        <taxon>Alicyclobacillaceae</taxon>
        <taxon>Tumebacillus</taxon>
    </lineage>
</organism>
<dbReference type="Proteomes" id="UP000602284">
    <property type="component" value="Unassembled WGS sequence"/>
</dbReference>
<evidence type="ECO:0000259" key="1">
    <source>
        <dbReference type="Pfam" id="PF09823"/>
    </source>
</evidence>
<proteinExistence type="predicted"/>
<dbReference type="Pfam" id="PF09823">
    <property type="entry name" value="DUF2357"/>
    <property type="match status" value="1"/>
</dbReference>
<reference evidence="2 3" key="1">
    <citation type="submission" date="2021-01" db="EMBL/GenBank/DDBJ databases">
        <title>Tumebacillus sp. strain ITR2 16S ribosomal RNA gene Genome sequencing and assembly.</title>
        <authorList>
            <person name="Kang M."/>
        </authorList>
    </citation>
    <scope>NUCLEOTIDE SEQUENCE [LARGE SCALE GENOMIC DNA]</scope>
    <source>
        <strain evidence="2 3">ITR2</strain>
    </source>
</reference>
<feature type="domain" description="DUF2357" evidence="1">
    <location>
        <begin position="133"/>
        <end position="392"/>
    </location>
</feature>
<dbReference type="Pfam" id="PF04411">
    <property type="entry name" value="PDDEXK_7"/>
    <property type="match status" value="1"/>
</dbReference>
<dbReference type="InterPro" id="IPR007505">
    <property type="entry name" value="PDDEXK_7"/>
</dbReference>